<dbReference type="SUPFAM" id="SSF46785">
    <property type="entry name" value="Winged helix' DNA-binding domain"/>
    <property type="match status" value="1"/>
</dbReference>
<keyword evidence="3" id="KW-1185">Reference proteome</keyword>
<dbReference type="Gene3D" id="1.10.10.10">
    <property type="entry name" value="Winged helix-like DNA-binding domain superfamily/Winged helix DNA-binding domain"/>
    <property type="match status" value="1"/>
</dbReference>
<sequence>MCQRQESKDDSHLDLADCSMDAHRPSQAVIRLHLWLEGAEGTLFGMGRLQLLERVESCGSIKAAAEELGMSYRAAWGKLKASEEALGAPLVEKLGGNKSGCRLTASGRALAESYRRWFAEVERHALESAADLFPFPCRRFMVRERAASLPVEGRVFIQTHERR</sequence>
<evidence type="ECO:0000259" key="1">
    <source>
        <dbReference type="Pfam" id="PF00126"/>
    </source>
</evidence>
<accession>A0A238YFT2</accession>
<dbReference type="AlphaFoldDB" id="A0A238YFT2"/>
<dbReference type="PANTHER" id="PTHR30432">
    <property type="entry name" value="TRANSCRIPTIONAL REGULATOR MODE"/>
    <property type="match status" value="1"/>
</dbReference>
<evidence type="ECO:0000313" key="3">
    <source>
        <dbReference type="Proteomes" id="UP000198324"/>
    </source>
</evidence>
<proteinExistence type="predicted"/>
<reference evidence="2 3" key="1">
    <citation type="submission" date="2017-06" db="EMBL/GenBank/DDBJ databases">
        <authorList>
            <person name="Kim H.J."/>
            <person name="Triplett B.A."/>
        </authorList>
    </citation>
    <scope>NUCLEOTIDE SEQUENCE [LARGE SCALE GENOMIC DNA]</scope>
    <source>
        <strain evidence="2 3">DSM 13116</strain>
    </source>
</reference>
<dbReference type="Pfam" id="PF00126">
    <property type="entry name" value="HTH_1"/>
    <property type="match status" value="1"/>
</dbReference>
<dbReference type="InterPro" id="IPR036390">
    <property type="entry name" value="WH_DNA-bd_sf"/>
</dbReference>
<organism evidence="2 3">
    <name type="scientific">Humidesulfovibrio mexicanus</name>
    <dbReference type="NCBI Taxonomy" id="147047"/>
    <lineage>
        <taxon>Bacteria</taxon>
        <taxon>Pseudomonadati</taxon>
        <taxon>Thermodesulfobacteriota</taxon>
        <taxon>Desulfovibrionia</taxon>
        <taxon>Desulfovibrionales</taxon>
        <taxon>Desulfovibrionaceae</taxon>
        <taxon>Humidesulfovibrio</taxon>
    </lineage>
</organism>
<dbReference type="Proteomes" id="UP000198324">
    <property type="component" value="Unassembled WGS sequence"/>
</dbReference>
<dbReference type="RefSeq" id="WP_327438363.1">
    <property type="nucleotide sequence ID" value="NZ_FZOC01000001.1"/>
</dbReference>
<dbReference type="PANTHER" id="PTHR30432:SF1">
    <property type="entry name" value="DNA-BINDING TRANSCRIPTIONAL DUAL REGULATOR MODE"/>
    <property type="match status" value="1"/>
</dbReference>
<protein>
    <submittedName>
        <fullName evidence="2">Molybdate transport system regulatory protein</fullName>
    </submittedName>
</protein>
<gene>
    <name evidence="2" type="ORF">SAMN04488503_0923</name>
</gene>
<dbReference type="InterPro" id="IPR036388">
    <property type="entry name" value="WH-like_DNA-bd_sf"/>
</dbReference>
<name>A0A238YFT2_9BACT</name>
<evidence type="ECO:0000313" key="2">
    <source>
        <dbReference type="EMBL" id="SNR69601.1"/>
    </source>
</evidence>
<dbReference type="EMBL" id="FZOC01000001">
    <property type="protein sequence ID" value="SNR69601.1"/>
    <property type="molecule type" value="Genomic_DNA"/>
</dbReference>
<dbReference type="InterPro" id="IPR051815">
    <property type="entry name" value="Molybdate_resp_trans_reg"/>
</dbReference>
<dbReference type="GO" id="GO:0003700">
    <property type="term" value="F:DNA-binding transcription factor activity"/>
    <property type="evidence" value="ECO:0007669"/>
    <property type="project" value="InterPro"/>
</dbReference>
<feature type="domain" description="HTH lysR-type" evidence="1">
    <location>
        <begin position="48"/>
        <end position="108"/>
    </location>
</feature>
<dbReference type="InterPro" id="IPR000847">
    <property type="entry name" value="LysR_HTH_N"/>
</dbReference>